<dbReference type="Gene3D" id="2.160.10.10">
    <property type="entry name" value="Hexapeptide repeat proteins"/>
    <property type="match status" value="1"/>
</dbReference>
<dbReference type="PANTHER" id="PTHR13061:SF29">
    <property type="entry name" value="GAMMA CARBONIC ANHYDRASE-LIKE 1, MITOCHONDRIAL-RELATED"/>
    <property type="match status" value="1"/>
</dbReference>
<dbReference type="InterPro" id="IPR047324">
    <property type="entry name" value="LbH_gamma_CA-like"/>
</dbReference>
<dbReference type="EMBL" id="CP000721">
    <property type="protein sequence ID" value="ABR33215.1"/>
    <property type="molecule type" value="Genomic_DNA"/>
</dbReference>
<evidence type="ECO:0000313" key="2">
    <source>
        <dbReference type="Proteomes" id="UP000000565"/>
    </source>
</evidence>
<reference evidence="1 2" key="3">
    <citation type="journal article" date="2012" name="BMC Genomics">
        <title>Genome-wide dynamic transcriptional profiling in clostridium beijerinckii NCIMB 8052 using single-nucleotide resolution RNA-Seq.</title>
        <authorList>
            <person name="Wang Y."/>
            <person name="Li X."/>
            <person name="Mao Y."/>
            <person name="Blaschek H.P."/>
        </authorList>
    </citation>
    <scope>NUCLEOTIDE SEQUENCE [LARGE SCALE GENOMIC DNA]</scope>
    <source>
        <strain evidence="2">ATCC 51743 / NCIMB 8052</strain>
    </source>
</reference>
<accession>A6LS85</accession>
<sequence length="185" mass="20051">MTISECNVKITLVFSEVIVMVKNYKDKKPVLDSDIYVSETAVIIGDVTLKKNANIWFGAVIRGDEASITIGENTNIQENCVVHVDYGYNAVIGDCCTIGHGAIIHGCTIKNNVLVGMGSVILNGAKIGNNTIIGAGSLITQNKEFEDGVLILGNPAKVIRKLTQEEIEGIKKSYISYLELSKDFK</sequence>
<dbReference type="AlphaFoldDB" id="A6LS85"/>
<dbReference type="PANTHER" id="PTHR13061">
    <property type="entry name" value="DYNACTIN SUBUNIT P25"/>
    <property type="match status" value="1"/>
</dbReference>
<keyword evidence="1" id="KW-0808">Transferase</keyword>
<gene>
    <name evidence="1" type="ordered locus">Cbei_1031</name>
</gene>
<dbReference type="InterPro" id="IPR001451">
    <property type="entry name" value="Hexapep"/>
</dbReference>
<dbReference type="SUPFAM" id="SSF51161">
    <property type="entry name" value="Trimeric LpxA-like enzymes"/>
    <property type="match status" value="1"/>
</dbReference>
<dbReference type="Proteomes" id="UP000000565">
    <property type="component" value="Chromosome"/>
</dbReference>
<reference evidence="1 2" key="1">
    <citation type="submission" date="2007-06" db="EMBL/GenBank/DDBJ databases">
        <title>Complete sequence of Clostridium beijerinckii NCIMB 8052.</title>
        <authorList>
            <consortium name="US DOE Joint Genome Institute"/>
            <person name="Copeland A."/>
            <person name="Lucas S."/>
            <person name="Lapidus A."/>
            <person name="Barry K."/>
            <person name="Detter J.C."/>
            <person name="Glavina del Rio T."/>
            <person name="Hammon N."/>
            <person name="Israni S."/>
            <person name="Dalin E."/>
            <person name="Tice H."/>
            <person name="Pitluck S."/>
            <person name="Sims D."/>
            <person name="Brettin T."/>
            <person name="Bruce D."/>
            <person name="Tapia R."/>
            <person name="Brainard J."/>
            <person name="Schmutz J."/>
            <person name="Larimer F."/>
            <person name="Land M."/>
            <person name="Hauser L."/>
            <person name="Kyrpides N."/>
            <person name="Mikhailova N."/>
            <person name="Bennet G."/>
            <person name="Cann I."/>
            <person name="Chen J.-S."/>
            <person name="Contreras A.L."/>
            <person name="Jones D."/>
            <person name="Kashket E."/>
            <person name="Mitchell W."/>
            <person name="Stoddard S."/>
            <person name="Schwarz W."/>
            <person name="Qureshi N."/>
            <person name="Young M."/>
            <person name="Shi Z."/>
            <person name="Ezeji T."/>
            <person name="White B."/>
            <person name="Blaschek H."/>
            <person name="Richardson P."/>
        </authorList>
    </citation>
    <scope>NUCLEOTIDE SEQUENCE [LARGE SCALE GENOMIC DNA]</scope>
    <source>
        <strain evidence="2">ATCC 51743 / NCIMB 8052</strain>
    </source>
</reference>
<dbReference type="InterPro" id="IPR050484">
    <property type="entry name" value="Transf_Hexapept/Carb_Anhydrase"/>
</dbReference>
<dbReference type="InterPro" id="IPR011004">
    <property type="entry name" value="Trimer_LpxA-like_sf"/>
</dbReference>
<dbReference type="HOGENOM" id="CLU_064827_4_1_9"/>
<proteinExistence type="predicted"/>
<dbReference type="CDD" id="cd04645">
    <property type="entry name" value="LbH_gamma_CA_like"/>
    <property type="match status" value="1"/>
</dbReference>
<dbReference type="KEGG" id="cbe:Cbei_1031"/>
<dbReference type="eggNOG" id="COG0663">
    <property type="taxonomic scope" value="Bacteria"/>
</dbReference>
<organism evidence="1 2">
    <name type="scientific">Clostridium beijerinckii (strain ATCC 51743 / NCIMB 8052)</name>
    <name type="common">Clostridium acetobutylicum</name>
    <dbReference type="NCBI Taxonomy" id="290402"/>
    <lineage>
        <taxon>Bacteria</taxon>
        <taxon>Bacillati</taxon>
        <taxon>Bacillota</taxon>
        <taxon>Clostridia</taxon>
        <taxon>Eubacteriales</taxon>
        <taxon>Clostridiaceae</taxon>
        <taxon>Clostridium</taxon>
    </lineage>
</organism>
<reference evidence="1 2" key="2">
    <citation type="journal article" date="2011" name="BMC Genomics">
        <title>Single-nucleotide resolution analysis of the transcriptome structure of Clostridium beijerinckii NCIMB 8052 using RNA-Seq.</title>
        <authorList>
            <person name="Wang Y."/>
            <person name="Li X."/>
            <person name="Mao Y."/>
            <person name="Blaschek H.P."/>
        </authorList>
    </citation>
    <scope>NUCLEOTIDE SEQUENCE [LARGE SCALE GENOMIC DNA]</scope>
    <source>
        <strain evidence="2">ATCC 51743 / NCIMB 8052</strain>
    </source>
</reference>
<dbReference type="GO" id="GO:0016740">
    <property type="term" value="F:transferase activity"/>
    <property type="evidence" value="ECO:0007669"/>
    <property type="project" value="UniProtKB-KW"/>
</dbReference>
<name>A6LS85_CLOB8</name>
<evidence type="ECO:0000313" key="1">
    <source>
        <dbReference type="EMBL" id="ABR33215.1"/>
    </source>
</evidence>
<dbReference type="Pfam" id="PF00132">
    <property type="entry name" value="Hexapep"/>
    <property type="match status" value="1"/>
</dbReference>
<protein>
    <submittedName>
        <fullName evidence="1">Carbonic anhydrase/acetyltransferase, isoleucine patch superfamily</fullName>
    </submittedName>
</protein>